<dbReference type="InterPro" id="IPR005303">
    <property type="entry name" value="MOCOS_middle"/>
</dbReference>
<accession>A0ABD1YV60</accession>
<comment type="caution">
    <text evidence="2">The sequence shown here is derived from an EMBL/GenBank/DDBJ whole genome shotgun (WGS) entry which is preliminary data.</text>
</comment>
<keyword evidence="3" id="KW-1185">Reference proteome</keyword>
<feature type="domain" description="MOSC" evidence="1">
    <location>
        <begin position="134"/>
        <end position="292"/>
    </location>
</feature>
<dbReference type="PROSITE" id="PS51340">
    <property type="entry name" value="MOSC"/>
    <property type="match status" value="1"/>
</dbReference>
<evidence type="ECO:0000313" key="2">
    <source>
        <dbReference type="EMBL" id="KAL2634560.1"/>
    </source>
</evidence>
<dbReference type="AlphaFoldDB" id="A0ABD1YV60"/>
<dbReference type="PANTHER" id="PTHR14237:SF19">
    <property type="entry name" value="MITOCHONDRIAL AMIDOXIME REDUCING COMPONENT 1"/>
    <property type="match status" value="1"/>
</dbReference>
<reference evidence="2 3" key="1">
    <citation type="submission" date="2024-09" db="EMBL/GenBank/DDBJ databases">
        <title>Chromosome-scale assembly of Riccia fluitans.</title>
        <authorList>
            <person name="Paukszto L."/>
            <person name="Sawicki J."/>
            <person name="Karawczyk K."/>
            <person name="Piernik-Szablinska J."/>
            <person name="Szczecinska M."/>
            <person name="Mazdziarz M."/>
        </authorList>
    </citation>
    <scope>NUCLEOTIDE SEQUENCE [LARGE SCALE GENOMIC DNA]</scope>
    <source>
        <strain evidence="2">Rf_01</strain>
        <tissue evidence="2">Aerial parts of the thallus</tissue>
    </source>
</reference>
<organism evidence="2 3">
    <name type="scientific">Riccia fluitans</name>
    <dbReference type="NCBI Taxonomy" id="41844"/>
    <lineage>
        <taxon>Eukaryota</taxon>
        <taxon>Viridiplantae</taxon>
        <taxon>Streptophyta</taxon>
        <taxon>Embryophyta</taxon>
        <taxon>Marchantiophyta</taxon>
        <taxon>Marchantiopsida</taxon>
        <taxon>Marchantiidae</taxon>
        <taxon>Marchantiales</taxon>
        <taxon>Ricciaceae</taxon>
        <taxon>Riccia</taxon>
    </lineage>
</organism>
<evidence type="ECO:0000313" key="3">
    <source>
        <dbReference type="Proteomes" id="UP001605036"/>
    </source>
</evidence>
<dbReference type="SUPFAM" id="SSF50800">
    <property type="entry name" value="PK beta-barrel domain-like"/>
    <property type="match status" value="1"/>
</dbReference>
<dbReference type="Pfam" id="PF03473">
    <property type="entry name" value="MOSC"/>
    <property type="match status" value="1"/>
</dbReference>
<evidence type="ECO:0000259" key="1">
    <source>
        <dbReference type="PROSITE" id="PS51340"/>
    </source>
</evidence>
<sequence>MVVEVSAIFLYPVKSCRGIPLSTATLSPTGLCWDRQWMIVNSKGKFVTQRELPILATIEVYLPVEALDHNWSPLGTESALCLKAPGMGLLYVPLAPSYERERIEVTIWEWSGRAFDEGATASEWLSDYIGKSGLRLVRFDTEGETRPTDTRFAPGFKTAFADGYPILLFSEASMEALNSRLPESLPLNRFRPNIVVKGCEPFEEDLWRRFSIDNHNFQGVALCPRCKITTIDQETGKVGKEPLPTLKKFRVGQALGSNPSMRGKMYFGQNVGCEVKEGEARTVNIGDVLHIKEKAASVSELMVGV</sequence>
<protein>
    <recommendedName>
        <fullName evidence="1">MOSC domain-containing protein</fullName>
    </recommendedName>
</protein>
<proteinExistence type="predicted"/>
<dbReference type="InterPro" id="IPR005302">
    <property type="entry name" value="MoCF_Sase_C"/>
</dbReference>
<name>A0ABD1YV60_9MARC</name>
<dbReference type="PANTHER" id="PTHR14237">
    <property type="entry name" value="MOLYBDOPTERIN COFACTOR SULFURASE MOSC"/>
    <property type="match status" value="1"/>
</dbReference>
<dbReference type="Proteomes" id="UP001605036">
    <property type="component" value="Unassembled WGS sequence"/>
</dbReference>
<dbReference type="GO" id="GO:0032787">
    <property type="term" value="P:monocarboxylic acid metabolic process"/>
    <property type="evidence" value="ECO:0007669"/>
    <property type="project" value="UniProtKB-ARBA"/>
</dbReference>
<dbReference type="InterPro" id="IPR011037">
    <property type="entry name" value="Pyrv_Knase-like_insert_dom_sf"/>
</dbReference>
<dbReference type="EMBL" id="JBHFFA010000003">
    <property type="protein sequence ID" value="KAL2634560.1"/>
    <property type="molecule type" value="Genomic_DNA"/>
</dbReference>
<gene>
    <name evidence="2" type="ORF">R1flu_006039</name>
</gene>
<dbReference type="Pfam" id="PF03476">
    <property type="entry name" value="MOSC_N"/>
    <property type="match status" value="1"/>
</dbReference>
<dbReference type="SUPFAM" id="SSF141673">
    <property type="entry name" value="MOSC N-terminal domain-like"/>
    <property type="match status" value="1"/>
</dbReference>